<dbReference type="EC" id="3.2.1.1" evidence="3"/>
<evidence type="ECO:0000313" key="5">
    <source>
        <dbReference type="EMBL" id="AZP14396.1"/>
    </source>
</evidence>
<dbReference type="PRINTS" id="PR00110">
    <property type="entry name" value="ALPHAAMYLASE"/>
</dbReference>
<dbReference type="SMART" id="SM00642">
    <property type="entry name" value="Aamy"/>
    <property type="match status" value="1"/>
</dbReference>
<dbReference type="GO" id="GO:0004556">
    <property type="term" value="F:alpha-amylase activity"/>
    <property type="evidence" value="ECO:0007669"/>
    <property type="project" value="UniProtKB-UniRule"/>
</dbReference>
<proteinExistence type="inferred from homology"/>
<dbReference type="InterPro" id="IPR006047">
    <property type="entry name" value="GH13_cat_dom"/>
</dbReference>
<comment type="similarity">
    <text evidence="1 2">Belongs to the glycosyl hydrolase 13 family.</text>
</comment>
<dbReference type="PANTHER" id="PTHR10357">
    <property type="entry name" value="ALPHA-AMYLASE FAMILY MEMBER"/>
    <property type="match status" value="1"/>
</dbReference>
<accession>A0A3Q9BTX4</accession>
<evidence type="ECO:0000256" key="1">
    <source>
        <dbReference type="ARBA" id="ARBA00008061"/>
    </source>
</evidence>
<dbReference type="GO" id="GO:0005975">
    <property type="term" value="P:carbohydrate metabolic process"/>
    <property type="evidence" value="ECO:0007669"/>
    <property type="project" value="InterPro"/>
</dbReference>
<organism evidence="5 6">
    <name type="scientific">Undibacterium parvum</name>
    <dbReference type="NCBI Taxonomy" id="401471"/>
    <lineage>
        <taxon>Bacteria</taxon>
        <taxon>Pseudomonadati</taxon>
        <taxon>Pseudomonadota</taxon>
        <taxon>Betaproteobacteria</taxon>
        <taxon>Burkholderiales</taxon>
        <taxon>Oxalobacteraceae</taxon>
        <taxon>Undibacterium</taxon>
    </lineage>
</organism>
<dbReference type="KEGG" id="upv:EJN92_03465"/>
<reference evidence="5 6" key="1">
    <citation type="journal article" date="2011" name="Int. J. Syst. Evol. Microbiol.">
        <title>Description of Undibacterium oligocarboniphilum sp. nov., isolated from purified water, and Undibacterium pigrum strain CCUG 49012 as the type strain of Undibacterium parvum sp. nov., and emended descriptions of the genus Undibacterium and the species Undibacterium pigrum.</title>
        <authorList>
            <person name="Eder W."/>
            <person name="Wanner G."/>
            <person name="Ludwig W."/>
            <person name="Busse H.J."/>
            <person name="Ziemke-Kageler F."/>
            <person name="Lang E."/>
        </authorList>
    </citation>
    <scope>NUCLEOTIDE SEQUENCE [LARGE SCALE GENOMIC DNA]</scope>
    <source>
        <strain evidence="5 6">DSM 23061</strain>
    </source>
</reference>
<name>A0A3Q9BTX4_9BURK</name>
<evidence type="ECO:0000259" key="4">
    <source>
        <dbReference type="SMART" id="SM00642"/>
    </source>
</evidence>
<keyword evidence="3" id="KW-0378">Hydrolase</keyword>
<dbReference type="Pfam" id="PF00128">
    <property type="entry name" value="Alpha-amylase"/>
    <property type="match status" value="2"/>
</dbReference>
<comment type="catalytic activity">
    <reaction evidence="3">
        <text>Endohydrolysis of (1-&gt;4)-alpha-D-glucosidic linkages in polysaccharides containing three or more (1-&gt;4)-alpha-linked D-glucose units.</text>
        <dbReference type="EC" id="3.2.1.1"/>
    </reaction>
</comment>
<evidence type="ECO:0000313" key="6">
    <source>
        <dbReference type="Proteomes" id="UP000275663"/>
    </source>
</evidence>
<dbReference type="PANTHER" id="PTHR10357:SF209">
    <property type="entry name" value="PERIPLASMIC ALPHA-AMYLASE"/>
    <property type="match status" value="1"/>
</dbReference>
<dbReference type="Proteomes" id="UP000275663">
    <property type="component" value="Chromosome"/>
</dbReference>
<dbReference type="InterPro" id="IPR017853">
    <property type="entry name" value="GH"/>
</dbReference>
<dbReference type="InterPro" id="IPR006046">
    <property type="entry name" value="Alpha_amylase"/>
</dbReference>
<dbReference type="OrthoDB" id="9800174at2"/>
<sequence length="549" mass="60879">MQLSVPSSGAAIAPLPALVAKQPFLWDNATVYFLLTDRFFNSDRTNDLAYGRKADAAPLRGFAGGDLAGITAKIERGYFKDLGVNVIWLTPPVEQIHAGTDEGTGKSYGFHGYWARDFTRVDANLGTEADMRRLVDTAHAHGIRVLLDVVMNHTGPVTQADPVWPADWVRTGPACTYQNVASTVSCTLVNNLPDFRTDSDTSVALPPELVKKWKAEGRYQQEVKELDAFFARTGWPRAPRYYLMKWHADWVRKFGVDGFRIDTAKHVEPAVWKELKQVASSAYEEWKQCNPHKKLGDEKFFMTGEVYNYALGHGTEFKMDGGVLVNFYANGFDSLINFGFKSDATQNYETLFGTYSAQLQGALKGYSVLNYVSSHDDGAPFDAARRLPFETATKLLLSPGAAQIYYGDETARSLTVPGTHGDATLRSMMNWDELASNANRGDYRIAEVRQHWSRLGLFRQAHVAVGAGVHQQLSAQPYLFKRTYQKNGIKDTVLVALDLPANASQSIDVHGVFADGQKLKDYYSGKTALVIAGKVTFDSNKNLLLLAPE</sequence>
<dbReference type="Gene3D" id="3.20.20.80">
    <property type="entry name" value="Glycosidases"/>
    <property type="match status" value="1"/>
</dbReference>
<keyword evidence="5" id="KW-0456">Lyase</keyword>
<dbReference type="AlphaFoldDB" id="A0A3Q9BTX4"/>
<gene>
    <name evidence="5" type="ORF">EJN92_03465</name>
</gene>
<dbReference type="GO" id="GO:0016829">
    <property type="term" value="F:lyase activity"/>
    <property type="evidence" value="ECO:0007669"/>
    <property type="project" value="UniProtKB-KW"/>
</dbReference>
<dbReference type="GO" id="GO:0043169">
    <property type="term" value="F:cation binding"/>
    <property type="evidence" value="ECO:0007669"/>
    <property type="project" value="InterPro"/>
</dbReference>
<evidence type="ECO:0000256" key="3">
    <source>
        <dbReference type="RuleBase" id="RU361134"/>
    </source>
</evidence>
<dbReference type="SUPFAM" id="SSF51445">
    <property type="entry name" value="(Trans)glycosidases"/>
    <property type="match status" value="1"/>
</dbReference>
<keyword evidence="3" id="KW-0119">Carbohydrate metabolism</keyword>
<protein>
    <recommendedName>
        <fullName evidence="3">Alpha-amylase</fullName>
        <ecNumber evidence="3">3.2.1.1</ecNumber>
    </recommendedName>
</protein>
<keyword evidence="6" id="KW-1185">Reference proteome</keyword>
<feature type="domain" description="Glycosyl hydrolase family 13 catalytic" evidence="4">
    <location>
        <begin position="33"/>
        <end position="459"/>
    </location>
</feature>
<keyword evidence="3" id="KW-0326">Glycosidase</keyword>
<evidence type="ECO:0000256" key="2">
    <source>
        <dbReference type="RuleBase" id="RU003615"/>
    </source>
</evidence>
<dbReference type="EMBL" id="CP034464">
    <property type="protein sequence ID" value="AZP14396.1"/>
    <property type="molecule type" value="Genomic_DNA"/>
</dbReference>